<name>A0AC35TST1_9BILA</name>
<protein>
    <submittedName>
        <fullName evidence="2">Serpentine receptor class gamma</fullName>
    </submittedName>
</protein>
<reference evidence="2" key="1">
    <citation type="submission" date="2016-11" db="UniProtKB">
        <authorList>
            <consortium name="WormBaseParasite"/>
        </authorList>
    </citation>
    <scope>IDENTIFICATION</scope>
    <source>
        <strain evidence="2">KR3021</strain>
    </source>
</reference>
<proteinExistence type="predicted"/>
<organism evidence="1 2">
    <name type="scientific">Rhabditophanes sp. KR3021</name>
    <dbReference type="NCBI Taxonomy" id="114890"/>
    <lineage>
        <taxon>Eukaryota</taxon>
        <taxon>Metazoa</taxon>
        <taxon>Ecdysozoa</taxon>
        <taxon>Nematoda</taxon>
        <taxon>Chromadorea</taxon>
        <taxon>Rhabditida</taxon>
        <taxon>Tylenchina</taxon>
        <taxon>Panagrolaimomorpha</taxon>
        <taxon>Strongyloidoidea</taxon>
        <taxon>Alloionematidae</taxon>
        <taxon>Rhabditophanes</taxon>
    </lineage>
</organism>
<dbReference type="Proteomes" id="UP000095286">
    <property type="component" value="Unplaced"/>
</dbReference>
<sequence length="294" mass="34156">MIVDIFSTIFYVLLLYFIIKSLLSKKPSNITKEFYAMFVINGIMDLILMAEEYFTFRLPQMGLFHHFYLNILASSPLLPFSSFNRLTAAYWPVHYKKIWSSWRLILILSWPFPTFIIFFLTFIKYPASYILDLSDGTMSLGYIAVDPNVNAWIFLLILHAITITVIAIVNIILIRKLREVFTIHSTQPNITKTEIALAKFAQVNFVILSCVVIAEVLIFSSSANGWSTIYEHSLTVYFGLETLTNFFCPYTLLIISSDIRDQFFIFLHLRKKKIRLTHSYSNTKKVVTLKSQLF</sequence>
<accession>A0AC35TST1</accession>
<evidence type="ECO:0000313" key="2">
    <source>
        <dbReference type="WBParaSite" id="RSKR_0000386833.1"/>
    </source>
</evidence>
<dbReference type="WBParaSite" id="RSKR_0000386833.1">
    <property type="protein sequence ID" value="RSKR_0000386833.1"/>
    <property type="gene ID" value="RSKR_0000386833"/>
</dbReference>
<evidence type="ECO:0000313" key="1">
    <source>
        <dbReference type="Proteomes" id="UP000095286"/>
    </source>
</evidence>